<dbReference type="EMBL" id="JAZBJP010000002">
    <property type="protein sequence ID" value="MEE4419550.1"/>
    <property type="molecule type" value="Genomic_DNA"/>
</dbReference>
<name>A0ABU7NMH3_9ACTN</name>
<reference evidence="1 2" key="1">
    <citation type="submission" date="2023-12" db="EMBL/GenBank/DDBJ databases">
        <title>30 novel species of actinomycetes from the DSMZ collection.</title>
        <authorList>
            <person name="Nouioui I."/>
        </authorList>
    </citation>
    <scope>NUCLEOTIDE SEQUENCE [LARGE SCALE GENOMIC DNA]</scope>
    <source>
        <strain evidence="1 2">DSM 41528</strain>
    </source>
</reference>
<keyword evidence="2" id="KW-1185">Reference proteome</keyword>
<dbReference type="Proteomes" id="UP001307760">
    <property type="component" value="Unassembled WGS sequence"/>
</dbReference>
<comment type="caution">
    <text evidence="1">The sequence shown here is derived from an EMBL/GenBank/DDBJ whole genome shotgun (WGS) entry which is preliminary data.</text>
</comment>
<protein>
    <submittedName>
        <fullName evidence="1">Uncharacterized protein</fullName>
    </submittedName>
</protein>
<evidence type="ECO:0000313" key="1">
    <source>
        <dbReference type="EMBL" id="MEE4419550.1"/>
    </source>
</evidence>
<dbReference type="RefSeq" id="WP_330821222.1">
    <property type="nucleotide sequence ID" value="NZ_JAZBJP010000002.1"/>
</dbReference>
<sequence>MSNDLTDDRANALHWAAVAIELKASRERRGMPLTTDELAMHKRYQDNARAHGFTDADVRNYHAKLAA</sequence>
<proteinExistence type="predicted"/>
<gene>
    <name evidence="1" type="ORF">V2J85_09315</name>
</gene>
<evidence type="ECO:0000313" key="2">
    <source>
        <dbReference type="Proteomes" id="UP001307760"/>
    </source>
</evidence>
<accession>A0ABU7NMH3</accession>
<organism evidence="1 2">
    <name type="scientific">Streptomyces bugieae</name>
    <dbReference type="NCBI Taxonomy" id="3098223"/>
    <lineage>
        <taxon>Bacteria</taxon>
        <taxon>Bacillati</taxon>
        <taxon>Actinomycetota</taxon>
        <taxon>Actinomycetes</taxon>
        <taxon>Kitasatosporales</taxon>
        <taxon>Streptomycetaceae</taxon>
        <taxon>Streptomyces</taxon>
    </lineage>
</organism>